<feature type="domain" description="Terminase large subunit-like endonuclease" evidence="2">
    <location>
        <begin position="258"/>
        <end position="547"/>
    </location>
</feature>
<dbReference type="Proteomes" id="UP000029585">
    <property type="component" value="Unassembled WGS sequence"/>
</dbReference>
<dbReference type="Pfam" id="PF03354">
    <property type="entry name" value="TerL_ATPase"/>
    <property type="match status" value="1"/>
</dbReference>
<dbReference type="PANTHER" id="PTHR41287">
    <property type="match status" value="1"/>
</dbReference>
<dbReference type="Gene3D" id="3.40.50.300">
    <property type="entry name" value="P-loop containing nucleotide triphosphate hydrolases"/>
    <property type="match status" value="1"/>
</dbReference>
<dbReference type="GO" id="GO:0004519">
    <property type="term" value="F:endonuclease activity"/>
    <property type="evidence" value="ECO:0007669"/>
    <property type="project" value="InterPro"/>
</dbReference>
<dbReference type="AlphaFoldDB" id="A0A096B044"/>
<evidence type="ECO:0000259" key="2">
    <source>
        <dbReference type="Pfam" id="PF20441"/>
    </source>
</evidence>
<dbReference type="InterPro" id="IPR046462">
    <property type="entry name" value="TerL_nuclease"/>
</dbReference>
<name>A0A096B044_FLAPL</name>
<dbReference type="InterPro" id="IPR027417">
    <property type="entry name" value="P-loop_NTPase"/>
</dbReference>
<dbReference type="PANTHER" id="PTHR41287:SF1">
    <property type="entry name" value="PROTEIN YMFN"/>
    <property type="match status" value="1"/>
</dbReference>
<evidence type="ECO:0000259" key="1">
    <source>
        <dbReference type="Pfam" id="PF03354"/>
    </source>
</evidence>
<sequence>MRDRATAYAERVVSGDVVAGELHVQACRRHLRDLERQGTDEFPYLWVPEKSEEILDFSETLTIVEGDEPRPVRLYGCQTFDLGVPMGWVNRKGYRRFRRKYKSVARQNGKTFENGITATYLAGFGGYRFGKLFTVATKKRQARLAWEDVERFVLADGDLMECFRIQDYKSLITSWETGCTIEALSREGGLDEGFCSIYASIDEIHQHRDNKIYKAIYNGQRSLKEALTSMITTRGDELNSFCYEMDEYCQAILAGGSTAENFFVDIYCLDDGDDLFAPEHFPKSNPVLCQTEEGMETMLADAQTARDAGGRELADYITKCQNMWSENADEKLVTPAILKKCRSPLTLEHFRGASCFAGLDLSSGGDLTTLALEFQWTERERPMYYGWSVSFMPRGRLEEHIRSDLAPYDVWAHDRLLLATGSVQDFKNDYSFILATLRDTLAEYDLTLLGLGYDPHNADCFLKDLEELGAPLLEVKQSARFLHSGTEELQLLMKSGQYLYDQRNELLDLSFRNARIVRNSFKEMKVDKEAGKRTRRIDPVDAAIDAHVARMKLTEDPPVDLERAMAEYLTKMGWNT</sequence>
<protein>
    <submittedName>
        <fullName evidence="3">Phage terminase, large subunit</fullName>
    </submittedName>
</protein>
<dbReference type="eggNOG" id="COG4626">
    <property type="taxonomic scope" value="Bacteria"/>
</dbReference>
<accession>A0A096B044</accession>
<feature type="domain" description="Terminase large subunit-like ATPase" evidence="1">
    <location>
        <begin position="78"/>
        <end position="249"/>
    </location>
</feature>
<dbReference type="InterPro" id="IPR005021">
    <property type="entry name" value="Terminase_largesu-like"/>
</dbReference>
<gene>
    <name evidence="3" type="ORF">HMPREF9460_04067</name>
</gene>
<dbReference type="PATRIC" id="fig|742738.3.peg.4181"/>
<dbReference type="EMBL" id="ADLO01000127">
    <property type="protein sequence ID" value="KGF52311.1"/>
    <property type="molecule type" value="Genomic_DNA"/>
</dbReference>
<evidence type="ECO:0000313" key="4">
    <source>
        <dbReference type="Proteomes" id="UP000029585"/>
    </source>
</evidence>
<organism evidence="3 4">
    <name type="scientific">Flavonifractor plautii 1_3_50AFAA</name>
    <dbReference type="NCBI Taxonomy" id="742738"/>
    <lineage>
        <taxon>Bacteria</taxon>
        <taxon>Bacillati</taxon>
        <taxon>Bacillota</taxon>
        <taxon>Clostridia</taxon>
        <taxon>Eubacteriales</taxon>
        <taxon>Oscillospiraceae</taxon>
        <taxon>Flavonifractor</taxon>
    </lineage>
</organism>
<reference evidence="3 4" key="1">
    <citation type="submission" date="2011-08" db="EMBL/GenBank/DDBJ databases">
        <title>The Genome Sequence of Clostridium orbiscindens 1_3_50AFAA.</title>
        <authorList>
            <consortium name="The Broad Institute Genome Sequencing Platform"/>
            <person name="Earl A."/>
            <person name="Ward D."/>
            <person name="Feldgarden M."/>
            <person name="Gevers D."/>
            <person name="Daigneault M."/>
            <person name="Strauss J."/>
            <person name="Allen-Vercoe E."/>
            <person name="Young S.K."/>
            <person name="Zeng Q."/>
            <person name="Gargeya S."/>
            <person name="Fitzgerald M."/>
            <person name="Haas B."/>
            <person name="Abouelleil A."/>
            <person name="Alvarado L."/>
            <person name="Arachchi H.M."/>
            <person name="Berlin A."/>
            <person name="Brown A."/>
            <person name="Chapman S.B."/>
            <person name="Chen Z."/>
            <person name="Dunbar C."/>
            <person name="Freedman E."/>
            <person name="Gearin G."/>
            <person name="Gellesch M."/>
            <person name="Goldberg J."/>
            <person name="Griggs A."/>
            <person name="Gujja S."/>
            <person name="Heiman D."/>
            <person name="Howarth C."/>
            <person name="Larson L."/>
            <person name="Lui A."/>
            <person name="MacDonald P.J.P."/>
            <person name="Montmayeur A."/>
            <person name="Murphy C."/>
            <person name="Neiman D."/>
            <person name="Pearson M."/>
            <person name="Priest M."/>
            <person name="Roberts A."/>
            <person name="Saif S."/>
            <person name="Shea T."/>
            <person name="Shenoy N."/>
            <person name="Sisk P."/>
            <person name="Stolte C."/>
            <person name="Sykes S."/>
            <person name="Wortman J."/>
            <person name="Nusbaum C."/>
            <person name="Birren B."/>
        </authorList>
    </citation>
    <scope>NUCLEOTIDE SEQUENCE [LARGE SCALE GENOMIC DNA]</scope>
    <source>
        <strain evidence="3 4">1_3_50AFAA</strain>
    </source>
</reference>
<dbReference type="Pfam" id="PF20441">
    <property type="entry name" value="TerL_nuclease"/>
    <property type="match status" value="1"/>
</dbReference>
<keyword evidence="4" id="KW-1185">Reference proteome</keyword>
<dbReference type="RefSeq" id="WP_044943613.1">
    <property type="nucleotide sequence ID" value="NZ_KN174169.1"/>
</dbReference>
<dbReference type="InterPro" id="IPR046461">
    <property type="entry name" value="TerL_ATPase"/>
</dbReference>
<proteinExistence type="predicted"/>
<dbReference type="HOGENOM" id="CLU_026632_6_2_9"/>
<evidence type="ECO:0000313" key="3">
    <source>
        <dbReference type="EMBL" id="KGF52311.1"/>
    </source>
</evidence>
<comment type="caution">
    <text evidence="3">The sequence shown here is derived from an EMBL/GenBank/DDBJ whole genome shotgun (WGS) entry which is preliminary data.</text>
</comment>